<dbReference type="EMBL" id="CP150886">
    <property type="protein sequence ID" value="WZB87975.1"/>
    <property type="molecule type" value="Genomic_DNA"/>
</dbReference>
<sequence length="64" mass="7477">METNPCSYDESLAILYACSVLELHIQIIPDDKTSRILGKGILQRILEMSHYDRIEFMKEVTQYL</sequence>
<organism evidence="1 2">
    <name type="scientific">Okeanomitos corallinicola TIOX110</name>
    <dbReference type="NCBI Taxonomy" id="3133117"/>
    <lineage>
        <taxon>Bacteria</taxon>
        <taxon>Bacillati</taxon>
        <taxon>Cyanobacteriota</taxon>
        <taxon>Cyanophyceae</taxon>
        <taxon>Nostocales</taxon>
        <taxon>Aphanizomenonaceae</taxon>
        <taxon>Okeanomitos</taxon>
    </lineage>
</organism>
<dbReference type="Proteomes" id="UP001483337">
    <property type="component" value="Chromosome"/>
</dbReference>
<dbReference type="RefSeq" id="WP_353930884.1">
    <property type="nucleotide sequence ID" value="NZ_CP150886.1"/>
</dbReference>
<accession>A0ABZ2UUC7</accession>
<proteinExistence type="predicted"/>
<reference evidence="1 2" key="1">
    <citation type="submission" date="2024-04" db="EMBL/GenBank/DDBJ databases">
        <title>Okeanomitos corallinicola gen. &amp; sp. nov. (Nostocales, Cyanobacteria), a new toxic marine heterocyst-forming cyanobacterium from a coral reef.</title>
        <authorList>
            <person name="Li H."/>
            <person name="Li R."/>
            <person name="Kang J."/>
            <person name="Hii K.S."/>
            <person name="Mohamed H.F."/>
            <person name="Xu X."/>
            <person name="Luo Z."/>
        </authorList>
    </citation>
    <scope>NUCLEOTIDE SEQUENCE [LARGE SCALE GENOMIC DNA]</scope>
    <source>
        <strain evidence="1 2">TIOX110</strain>
    </source>
</reference>
<keyword evidence="2" id="KW-1185">Reference proteome</keyword>
<name>A0ABZ2UUC7_9CYAN</name>
<evidence type="ECO:0000313" key="2">
    <source>
        <dbReference type="Proteomes" id="UP001483337"/>
    </source>
</evidence>
<gene>
    <name evidence="1" type="ORF">WJM97_21910</name>
</gene>
<evidence type="ECO:0000313" key="1">
    <source>
        <dbReference type="EMBL" id="WZB87975.1"/>
    </source>
</evidence>
<protein>
    <submittedName>
        <fullName evidence="1">Uncharacterized protein</fullName>
    </submittedName>
</protein>